<evidence type="ECO:0000259" key="1">
    <source>
        <dbReference type="Pfam" id="PF01890"/>
    </source>
</evidence>
<dbReference type="InterPro" id="IPR036518">
    <property type="entry name" value="CobE/GbiG_C_sf"/>
</dbReference>
<comment type="caution">
    <text evidence="2">The sequence shown here is derived from an EMBL/GenBank/DDBJ whole genome shotgun (WGS) entry which is preliminary data.</text>
</comment>
<dbReference type="InterPro" id="IPR002750">
    <property type="entry name" value="CobE/GbiG_C"/>
</dbReference>
<organism evidence="2 3">
    <name type="scientific">Sedimentitalea todarodis</name>
    <dbReference type="NCBI Taxonomy" id="1631240"/>
    <lineage>
        <taxon>Bacteria</taxon>
        <taxon>Pseudomonadati</taxon>
        <taxon>Pseudomonadota</taxon>
        <taxon>Alphaproteobacteria</taxon>
        <taxon>Rhodobacterales</taxon>
        <taxon>Paracoccaceae</taxon>
        <taxon>Sedimentitalea</taxon>
    </lineage>
</organism>
<dbReference type="Proteomes" id="UP001255416">
    <property type="component" value="Unassembled WGS sequence"/>
</dbReference>
<feature type="domain" description="CobE/GbiG C-terminal" evidence="1">
    <location>
        <begin position="2"/>
        <end position="117"/>
    </location>
</feature>
<dbReference type="EMBL" id="JASMWN010000016">
    <property type="protein sequence ID" value="MDU9005701.1"/>
    <property type="molecule type" value="Genomic_DNA"/>
</dbReference>
<evidence type="ECO:0000313" key="2">
    <source>
        <dbReference type="EMBL" id="MDU9005701.1"/>
    </source>
</evidence>
<dbReference type="SUPFAM" id="SSF159664">
    <property type="entry name" value="CobE/GbiG C-terminal domain-like"/>
    <property type="match status" value="1"/>
</dbReference>
<proteinExistence type="predicted"/>
<protein>
    <submittedName>
        <fullName evidence="2">Cobalamin biosynthesis protein</fullName>
    </submittedName>
</protein>
<keyword evidence="3" id="KW-1185">Reference proteome</keyword>
<sequence>MIVAGFGFRAQASCASLQSALESATPDRVIGAVAAPADKAGAPCLSQFATDRNLPVRAISIAALQAVSTATQSAQSQAHRGTGSVAEAVALAAAGPGARLLVHRHISQDRLATCAIAIGKET</sequence>
<dbReference type="Pfam" id="PF01890">
    <property type="entry name" value="CbiG_C"/>
    <property type="match status" value="1"/>
</dbReference>
<dbReference type="Gene3D" id="3.30.420.180">
    <property type="entry name" value="CobE/GbiG C-terminal domain"/>
    <property type="match status" value="1"/>
</dbReference>
<name>A0ABU3VHN8_9RHOB</name>
<reference evidence="3" key="1">
    <citation type="submission" date="2023-05" db="EMBL/GenBank/DDBJ databases">
        <title>Sedimentitalea sp. nov. JM2-8.</title>
        <authorList>
            <person name="Huang J."/>
        </authorList>
    </citation>
    <scope>NUCLEOTIDE SEQUENCE [LARGE SCALE GENOMIC DNA]</scope>
    <source>
        <strain evidence="3">KHS03</strain>
    </source>
</reference>
<evidence type="ECO:0000313" key="3">
    <source>
        <dbReference type="Proteomes" id="UP001255416"/>
    </source>
</evidence>
<dbReference type="RefSeq" id="WP_316779503.1">
    <property type="nucleotide sequence ID" value="NZ_JASMWN010000016.1"/>
</dbReference>
<accession>A0ABU3VHN8</accession>
<gene>
    <name evidence="2" type="ORF">QO231_17860</name>
</gene>